<keyword evidence="4" id="KW-1185">Reference proteome</keyword>
<dbReference type="InterPro" id="IPR013766">
    <property type="entry name" value="Thioredoxin_domain"/>
</dbReference>
<dbReference type="InterPro" id="IPR036249">
    <property type="entry name" value="Thioredoxin-like_sf"/>
</dbReference>
<keyword evidence="1" id="KW-0732">Signal</keyword>
<dbReference type="GeneID" id="5893580"/>
<dbReference type="InParanoid" id="A9V6K8"/>
<dbReference type="SUPFAM" id="SSF52833">
    <property type="entry name" value="Thioredoxin-like"/>
    <property type="match status" value="1"/>
</dbReference>
<dbReference type="EMBL" id="CH991563">
    <property type="protein sequence ID" value="EDQ86750.1"/>
    <property type="molecule type" value="Genomic_DNA"/>
</dbReference>
<reference evidence="3 4" key="1">
    <citation type="journal article" date="2008" name="Nature">
        <title>The genome of the choanoflagellate Monosiga brevicollis and the origin of metazoans.</title>
        <authorList>
            <consortium name="JGI Sequencing"/>
            <person name="King N."/>
            <person name="Westbrook M.J."/>
            <person name="Young S.L."/>
            <person name="Kuo A."/>
            <person name="Abedin M."/>
            <person name="Chapman J."/>
            <person name="Fairclough S."/>
            <person name="Hellsten U."/>
            <person name="Isogai Y."/>
            <person name="Letunic I."/>
            <person name="Marr M."/>
            <person name="Pincus D."/>
            <person name="Putnam N."/>
            <person name="Rokas A."/>
            <person name="Wright K.J."/>
            <person name="Zuzow R."/>
            <person name="Dirks W."/>
            <person name="Good M."/>
            <person name="Goodstein D."/>
            <person name="Lemons D."/>
            <person name="Li W."/>
            <person name="Lyons J.B."/>
            <person name="Morris A."/>
            <person name="Nichols S."/>
            <person name="Richter D.J."/>
            <person name="Salamov A."/>
            <person name="Bork P."/>
            <person name="Lim W.A."/>
            <person name="Manning G."/>
            <person name="Miller W.T."/>
            <person name="McGinnis W."/>
            <person name="Shapiro H."/>
            <person name="Tjian R."/>
            <person name="Grigoriev I.V."/>
            <person name="Rokhsar D."/>
        </authorList>
    </citation>
    <scope>NUCLEOTIDE SEQUENCE [LARGE SCALE GENOMIC DNA]</scope>
    <source>
        <strain evidence="4">MX1 / ATCC 50154</strain>
    </source>
</reference>
<feature type="chain" id="PRO_5002744729" description="Thioredoxin domain-containing protein" evidence="1">
    <location>
        <begin position="25"/>
        <end position="163"/>
    </location>
</feature>
<evidence type="ECO:0000256" key="1">
    <source>
        <dbReference type="SAM" id="SignalP"/>
    </source>
</evidence>
<name>A9V6K8_MONBE</name>
<organism evidence="3 4">
    <name type="scientific">Monosiga brevicollis</name>
    <name type="common">Choanoflagellate</name>
    <dbReference type="NCBI Taxonomy" id="81824"/>
    <lineage>
        <taxon>Eukaryota</taxon>
        <taxon>Choanoflagellata</taxon>
        <taxon>Craspedida</taxon>
        <taxon>Salpingoecidae</taxon>
        <taxon>Monosiga</taxon>
    </lineage>
</organism>
<proteinExistence type="predicted"/>
<evidence type="ECO:0000313" key="4">
    <source>
        <dbReference type="Proteomes" id="UP000001357"/>
    </source>
</evidence>
<dbReference type="Pfam" id="PF00085">
    <property type="entry name" value="Thioredoxin"/>
    <property type="match status" value="1"/>
</dbReference>
<dbReference type="RefSeq" id="XP_001748295.1">
    <property type="nucleotide sequence ID" value="XM_001748243.1"/>
</dbReference>
<evidence type="ECO:0000313" key="3">
    <source>
        <dbReference type="EMBL" id="EDQ86750.1"/>
    </source>
</evidence>
<dbReference type="AlphaFoldDB" id="A9V6K8"/>
<dbReference type="Gene3D" id="3.40.30.10">
    <property type="entry name" value="Glutaredoxin"/>
    <property type="match status" value="1"/>
</dbReference>
<gene>
    <name evidence="3" type="ORF">MONBRDRAFT_33617</name>
</gene>
<dbReference type="Proteomes" id="UP000001357">
    <property type="component" value="Unassembled WGS sequence"/>
</dbReference>
<dbReference type="KEGG" id="mbr:MONBRDRAFT_33617"/>
<dbReference type="PROSITE" id="PS51352">
    <property type="entry name" value="THIOREDOXIN_2"/>
    <property type="match status" value="1"/>
</dbReference>
<feature type="signal peptide" evidence="1">
    <location>
        <begin position="1"/>
        <end position="24"/>
    </location>
</feature>
<protein>
    <recommendedName>
        <fullName evidence="2">Thioredoxin domain-containing protein</fullName>
    </recommendedName>
</protein>
<sequence>MSTTTTTLLIAVALLALNLAPVQAVEYETIHTENFQWKVADDNDVWIIEVASRLCASCKEMKPEFAKVAKDEKAFKFGVMYMEDRGTAQLAAKFEGVLDAGLPSVIMLHDKADPYSFVSLVEGDAVKAARLKTLIHKAAKDAKLTKAPDGHFVKIGGEKRGEL</sequence>
<accession>A9V6K8</accession>
<evidence type="ECO:0000259" key="2">
    <source>
        <dbReference type="PROSITE" id="PS51352"/>
    </source>
</evidence>
<feature type="domain" description="Thioredoxin" evidence="2">
    <location>
        <begin position="14"/>
        <end position="140"/>
    </location>
</feature>